<proteinExistence type="inferred from homology"/>
<dbReference type="Proteomes" id="UP001596150">
    <property type="component" value="Unassembled WGS sequence"/>
</dbReference>
<feature type="domain" description="SMP-30/Gluconolactonase/LRE-like region" evidence="3">
    <location>
        <begin position="15"/>
        <end position="257"/>
    </location>
</feature>
<dbReference type="InterPro" id="IPR013658">
    <property type="entry name" value="SGL"/>
</dbReference>
<evidence type="ECO:0000313" key="4">
    <source>
        <dbReference type="EMBL" id="MFC5518821.1"/>
    </source>
</evidence>
<sequence>MSDIVQSVISSGNLLGEVPVWDVREQALYWVDIDRALLQRFIPASGEVRTWAMPERLSGFALRADAPGIIGAFESGIGFCNPDTGEIDWIAREGLLRAGTIFNEGKVDRAGRFWAGSKDESLTHSTASLYRIDTDLSVTRMADGIGIANFFAWSLDNSRFWLADSLVKQVFAFDYEHATGNILNRSVFKDFADGQTPDGGTIDAEGFLWIAMWGNWKIVRLAADGSVDREIAMPVSQPTSCMFGGPDLRTLYVTSARWGLSPRTGRAAASGECLCSRCWRGGRRGAEVWRMTVLSRPDWIAVDWGTSNLRVWAMHADSAPSLLSHSNLGMGRLASDEFVTVLDDCCASIPDLAGIEVMVCGMAGARQGRLEAPYLKLRSICELWRPRLSARRPPHRVCSRRGRGQAPPRTVRPGPRTQSAPFGAIYIPPQLRRAEPT</sequence>
<dbReference type="PRINTS" id="PR01790">
    <property type="entry name" value="SMP30FAMILY"/>
</dbReference>
<dbReference type="InterPro" id="IPR011042">
    <property type="entry name" value="6-blade_b-propeller_TolB-like"/>
</dbReference>
<organism evidence="4 5">
    <name type="scientific">Kaistia terrae</name>
    <dbReference type="NCBI Taxonomy" id="537017"/>
    <lineage>
        <taxon>Bacteria</taxon>
        <taxon>Pseudomonadati</taxon>
        <taxon>Pseudomonadota</taxon>
        <taxon>Alphaproteobacteria</taxon>
        <taxon>Hyphomicrobiales</taxon>
        <taxon>Kaistiaceae</taxon>
        <taxon>Kaistia</taxon>
    </lineage>
</organism>
<keyword evidence="5" id="KW-1185">Reference proteome</keyword>
<dbReference type="InterPro" id="IPR042258">
    <property type="entry name" value="DGOK_N"/>
</dbReference>
<comment type="similarity">
    <text evidence="1">Belongs to the SMP-30/CGR1 family.</text>
</comment>
<evidence type="ECO:0000313" key="5">
    <source>
        <dbReference type="Proteomes" id="UP001596150"/>
    </source>
</evidence>
<evidence type="ECO:0000259" key="3">
    <source>
        <dbReference type="Pfam" id="PF08450"/>
    </source>
</evidence>
<evidence type="ECO:0000256" key="1">
    <source>
        <dbReference type="ARBA" id="ARBA00008853"/>
    </source>
</evidence>
<dbReference type="Pfam" id="PF08450">
    <property type="entry name" value="SGL"/>
    <property type="match status" value="1"/>
</dbReference>
<dbReference type="PANTHER" id="PTHR10907:SF47">
    <property type="entry name" value="REGUCALCIN"/>
    <property type="match status" value="1"/>
</dbReference>
<dbReference type="SUPFAM" id="SSF63829">
    <property type="entry name" value="Calcium-dependent phosphotriesterase"/>
    <property type="match status" value="1"/>
</dbReference>
<dbReference type="EMBL" id="JBHSML010000014">
    <property type="protein sequence ID" value="MFC5518821.1"/>
    <property type="molecule type" value="Genomic_DNA"/>
</dbReference>
<gene>
    <name evidence="4" type="ORF">ACFPP9_23810</name>
</gene>
<comment type="caution">
    <text evidence="4">The sequence shown here is derived from an EMBL/GenBank/DDBJ whole genome shotgun (WGS) entry which is preliminary data.</text>
</comment>
<evidence type="ECO:0000256" key="2">
    <source>
        <dbReference type="SAM" id="MobiDB-lite"/>
    </source>
</evidence>
<dbReference type="InterPro" id="IPR005511">
    <property type="entry name" value="SMP-30"/>
</dbReference>
<dbReference type="RefSeq" id="WP_266344419.1">
    <property type="nucleotide sequence ID" value="NZ_JAPKNH010000005.1"/>
</dbReference>
<feature type="compositionally biased region" description="Basic residues" evidence="2">
    <location>
        <begin position="394"/>
        <end position="403"/>
    </location>
</feature>
<feature type="region of interest" description="Disordered" evidence="2">
    <location>
        <begin position="394"/>
        <end position="419"/>
    </location>
</feature>
<dbReference type="PANTHER" id="PTHR10907">
    <property type="entry name" value="REGUCALCIN"/>
    <property type="match status" value="1"/>
</dbReference>
<accession>A0ABW0Q1S2</accession>
<dbReference type="Pfam" id="PF05035">
    <property type="entry name" value="DGOK"/>
    <property type="match status" value="1"/>
</dbReference>
<reference evidence="5" key="1">
    <citation type="journal article" date="2019" name="Int. J. Syst. Evol. Microbiol.">
        <title>The Global Catalogue of Microorganisms (GCM) 10K type strain sequencing project: providing services to taxonomists for standard genome sequencing and annotation.</title>
        <authorList>
            <consortium name="The Broad Institute Genomics Platform"/>
            <consortium name="The Broad Institute Genome Sequencing Center for Infectious Disease"/>
            <person name="Wu L."/>
            <person name="Ma J."/>
        </authorList>
    </citation>
    <scope>NUCLEOTIDE SEQUENCE [LARGE SCALE GENOMIC DNA]</scope>
    <source>
        <strain evidence="5">KACC 12633</strain>
    </source>
</reference>
<dbReference type="Gene3D" id="2.120.10.30">
    <property type="entry name" value="TolB, C-terminal domain"/>
    <property type="match status" value="1"/>
</dbReference>
<protein>
    <submittedName>
        <fullName evidence="4">SMP-30/gluconolactonase/LRE family protein</fullName>
    </submittedName>
</protein>
<name>A0ABW0Q1S2_9HYPH</name>
<dbReference type="Gene3D" id="3.30.420.300">
    <property type="entry name" value="2-keto-3-deoxy-galactonokinase, substrate binding domain"/>
    <property type="match status" value="1"/>
</dbReference>
<dbReference type="InterPro" id="IPR007729">
    <property type="entry name" value="DGOK"/>
</dbReference>